<proteinExistence type="predicted"/>
<protein>
    <submittedName>
        <fullName evidence="1">Glycosyltransferase</fullName>
    </submittedName>
</protein>
<accession>A0A8J7CYY5</accession>
<dbReference type="EMBL" id="JACVXA010000074">
    <property type="protein sequence ID" value="MBE3640152.1"/>
    <property type="molecule type" value="Genomic_DNA"/>
</dbReference>
<gene>
    <name evidence="1" type="ORF">ICN82_18260</name>
</gene>
<dbReference type="SUPFAM" id="SSF53756">
    <property type="entry name" value="UDP-Glycosyltransferase/glycogen phosphorylase"/>
    <property type="match status" value="1"/>
</dbReference>
<dbReference type="Proteomes" id="UP000609121">
    <property type="component" value="Unassembled WGS sequence"/>
</dbReference>
<dbReference type="RefSeq" id="WP_193185779.1">
    <property type="nucleotide sequence ID" value="NZ_JACVXA010000074.1"/>
</dbReference>
<reference evidence="1" key="1">
    <citation type="submission" date="2020-09" db="EMBL/GenBank/DDBJ databases">
        <title>A novel bacterium of genus Mangrovicoccus, isolated from South China Sea.</title>
        <authorList>
            <person name="Huang H."/>
            <person name="Mo K."/>
            <person name="Hu Y."/>
        </authorList>
    </citation>
    <scope>NUCLEOTIDE SEQUENCE</scope>
    <source>
        <strain evidence="1">HB182678</strain>
    </source>
</reference>
<dbReference type="Gene3D" id="3.40.50.2000">
    <property type="entry name" value="Glycogen Phosphorylase B"/>
    <property type="match status" value="1"/>
</dbReference>
<organism evidence="1 2">
    <name type="scientific">Mangrovicoccus algicola</name>
    <dbReference type="NCBI Taxonomy" id="2771008"/>
    <lineage>
        <taxon>Bacteria</taxon>
        <taxon>Pseudomonadati</taxon>
        <taxon>Pseudomonadota</taxon>
        <taxon>Alphaproteobacteria</taxon>
        <taxon>Rhodobacterales</taxon>
        <taxon>Paracoccaceae</taxon>
        <taxon>Mangrovicoccus</taxon>
    </lineage>
</organism>
<evidence type="ECO:0000313" key="1">
    <source>
        <dbReference type="EMBL" id="MBE3640152.1"/>
    </source>
</evidence>
<sequence length="530" mass="59636">MTAPRRILHYNWAQFDDPEFRGGGVSVYLRNLLDRLAGDPGYEFTVLSAGHHYTYTNRKPRYEPTPNILSDRGVKTFRILNSPVKAPAHDMFYDIGLWRSDPEVAKVFAQVLTAQGPFDDVVLHSMEGISSEVLALREKFPQTRFHYMWHNYMPLCPQIELLHQNRFDCMDYEDGRKCQGCLAGFHSRDQLIAPQRFGTSLEFARLSGRPLGNFLFGLGIGSFKIAQATGYFLKDLRRSVRGAFSRDDGSAPRGRGFQSVDLAAEGPGPAGRPLAPVARKAGEYRAWRELNLALLNRFDSHMCVSQLVADTITRLGMLPQKVQVTPLGMDLHATPAQMRARAAAKPRRDRMRISFIGYGIPSKGLPFITEALMKADLPVLKEKAELVIYARLGDHELCKLTPLTERFADVRVVQGYERKDLARIASDIDLNIVPSIWRETYNQVAYELLCLGTPSLLSTTVGLGMFWDRHPEFVFRSGSHEDFVARLGRIVAEPRLLEAFWTNPPELPTMDQHIATALAAMQGGKRNEAA</sequence>
<comment type="caution">
    <text evidence="1">The sequence shown here is derived from an EMBL/GenBank/DDBJ whole genome shotgun (WGS) entry which is preliminary data.</text>
</comment>
<evidence type="ECO:0000313" key="2">
    <source>
        <dbReference type="Proteomes" id="UP000609121"/>
    </source>
</evidence>
<dbReference type="AlphaFoldDB" id="A0A8J7CYY5"/>
<keyword evidence="2" id="KW-1185">Reference proteome</keyword>
<name>A0A8J7CYY5_9RHOB</name>